<name>A0A195AYS9_9HYME</name>
<evidence type="ECO:0000313" key="1">
    <source>
        <dbReference type="EMBL" id="KYM77393.1"/>
    </source>
</evidence>
<accession>A0A195AYS9</accession>
<reference evidence="1 2" key="1">
    <citation type="submission" date="2015-09" db="EMBL/GenBank/DDBJ databases">
        <title>Atta colombica WGS genome.</title>
        <authorList>
            <person name="Nygaard S."/>
            <person name="Hu H."/>
            <person name="Boomsma J."/>
            <person name="Zhang G."/>
        </authorList>
    </citation>
    <scope>NUCLEOTIDE SEQUENCE [LARGE SCALE GENOMIC DNA]</scope>
    <source>
        <strain evidence="1">Treedump-2</strain>
        <tissue evidence="1">Whole body</tissue>
    </source>
</reference>
<evidence type="ECO:0000313" key="2">
    <source>
        <dbReference type="Proteomes" id="UP000078540"/>
    </source>
</evidence>
<protein>
    <submittedName>
        <fullName evidence="1">Uncharacterized protein</fullName>
    </submittedName>
</protein>
<gene>
    <name evidence="1" type="ORF">ALC53_12184</name>
</gene>
<organism evidence="1 2">
    <name type="scientific">Atta colombica</name>
    <dbReference type="NCBI Taxonomy" id="520822"/>
    <lineage>
        <taxon>Eukaryota</taxon>
        <taxon>Metazoa</taxon>
        <taxon>Ecdysozoa</taxon>
        <taxon>Arthropoda</taxon>
        <taxon>Hexapoda</taxon>
        <taxon>Insecta</taxon>
        <taxon>Pterygota</taxon>
        <taxon>Neoptera</taxon>
        <taxon>Endopterygota</taxon>
        <taxon>Hymenoptera</taxon>
        <taxon>Apocrita</taxon>
        <taxon>Aculeata</taxon>
        <taxon>Formicoidea</taxon>
        <taxon>Formicidae</taxon>
        <taxon>Myrmicinae</taxon>
        <taxon>Atta</taxon>
    </lineage>
</organism>
<dbReference type="EMBL" id="KQ976700">
    <property type="protein sequence ID" value="KYM77393.1"/>
    <property type="molecule type" value="Genomic_DNA"/>
</dbReference>
<keyword evidence="2" id="KW-1185">Reference proteome</keyword>
<sequence>MSRTIAPTHSNECVRLRERNNIIKLQSLIHNQLSSPYYSFKYLFKTFRNYFIIKLRLEIFLT</sequence>
<proteinExistence type="predicted"/>
<dbReference type="Proteomes" id="UP000078540">
    <property type="component" value="Unassembled WGS sequence"/>
</dbReference>
<dbReference type="AlphaFoldDB" id="A0A195AYS9"/>